<evidence type="ECO:0000313" key="1">
    <source>
        <dbReference type="EMBL" id="KIM62135.1"/>
    </source>
</evidence>
<reference evidence="1 2" key="1">
    <citation type="submission" date="2014-04" db="EMBL/GenBank/DDBJ databases">
        <authorList>
            <consortium name="DOE Joint Genome Institute"/>
            <person name="Kuo A."/>
            <person name="Kohler A."/>
            <person name="Nagy L.G."/>
            <person name="Floudas D."/>
            <person name="Copeland A."/>
            <person name="Barry K.W."/>
            <person name="Cichocki N."/>
            <person name="Veneault-Fourrey C."/>
            <person name="LaButti K."/>
            <person name="Lindquist E.A."/>
            <person name="Lipzen A."/>
            <person name="Lundell T."/>
            <person name="Morin E."/>
            <person name="Murat C."/>
            <person name="Sun H."/>
            <person name="Tunlid A."/>
            <person name="Henrissat B."/>
            <person name="Grigoriev I.V."/>
            <person name="Hibbett D.S."/>
            <person name="Martin F."/>
            <person name="Nordberg H.P."/>
            <person name="Cantor M.N."/>
            <person name="Hua S.X."/>
        </authorList>
    </citation>
    <scope>NUCLEOTIDE SEQUENCE [LARGE SCALE GENOMIC DNA]</scope>
    <source>
        <strain evidence="1 2">Foug A</strain>
    </source>
</reference>
<sequence length="272" mass="32308">MNKKDPFLMPWYQIRLVADLSREADMDSDRFLEFRRIVISSANMHLNCDRRPEEQDINALERFMKTVHDREPSISNRFEESWPVMAYLEIYLVGRIRQNRYLNRRYGYRKRFVNCPDPIWVRYAEVRTTGRFRRNCRREDRRRARPPSMHIQRTFKRENCASTPCESVYDRDNEDEVSQSDNSATAIVECESDHISPTDPLVDFLVSVRPNLLDFQSHFIDMGLTNAEAIDAFLSWPIDVQENTMRMQFTQVMNVIQLTGLLVTLRERQSAP</sequence>
<dbReference type="EMBL" id="KN822045">
    <property type="protein sequence ID" value="KIM62135.1"/>
    <property type="molecule type" value="Genomic_DNA"/>
</dbReference>
<name>A0A0C3DNC8_9AGAM</name>
<dbReference type="AlphaFoldDB" id="A0A0C3DNC8"/>
<evidence type="ECO:0000313" key="2">
    <source>
        <dbReference type="Proteomes" id="UP000053989"/>
    </source>
</evidence>
<keyword evidence="2" id="KW-1185">Reference proteome</keyword>
<accession>A0A0C3DNC8</accession>
<dbReference type="HOGENOM" id="CLU_1023633_0_0_1"/>
<proteinExistence type="predicted"/>
<gene>
    <name evidence="1" type="ORF">SCLCIDRAFT_120435</name>
</gene>
<organism evidence="1 2">
    <name type="scientific">Scleroderma citrinum Foug A</name>
    <dbReference type="NCBI Taxonomy" id="1036808"/>
    <lineage>
        <taxon>Eukaryota</taxon>
        <taxon>Fungi</taxon>
        <taxon>Dikarya</taxon>
        <taxon>Basidiomycota</taxon>
        <taxon>Agaricomycotina</taxon>
        <taxon>Agaricomycetes</taxon>
        <taxon>Agaricomycetidae</taxon>
        <taxon>Boletales</taxon>
        <taxon>Sclerodermatineae</taxon>
        <taxon>Sclerodermataceae</taxon>
        <taxon>Scleroderma</taxon>
    </lineage>
</organism>
<dbReference type="OrthoDB" id="2631894at2759"/>
<protein>
    <submittedName>
        <fullName evidence="1">Uncharacterized protein</fullName>
    </submittedName>
</protein>
<dbReference type="Proteomes" id="UP000053989">
    <property type="component" value="Unassembled WGS sequence"/>
</dbReference>
<reference evidence="2" key="2">
    <citation type="submission" date="2015-01" db="EMBL/GenBank/DDBJ databases">
        <title>Evolutionary Origins and Diversification of the Mycorrhizal Mutualists.</title>
        <authorList>
            <consortium name="DOE Joint Genome Institute"/>
            <consortium name="Mycorrhizal Genomics Consortium"/>
            <person name="Kohler A."/>
            <person name="Kuo A."/>
            <person name="Nagy L.G."/>
            <person name="Floudas D."/>
            <person name="Copeland A."/>
            <person name="Barry K.W."/>
            <person name="Cichocki N."/>
            <person name="Veneault-Fourrey C."/>
            <person name="LaButti K."/>
            <person name="Lindquist E.A."/>
            <person name="Lipzen A."/>
            <person name="Lundell T."/>
            <person name="Morin E."/>
            <person name="Murat C."/>
            <person name="Riley R."/>
            <person name="Ohm R."/>
            <person name="Sun H."/>
            <person name="Tunlid A."/>
            <person name="Henrissat B."/>
            <person name="Grigoriev I.V."/>
            <person name="Hibbett D.S."/>
            <person name="Martin F."/>
        </authorList>
    </citation>
    <scope>NUCLEOTIDE SEQUENCE [LARGE SCALE GENOMIC DNA]</scope>
    <source>
        <strain evidence="2">Foug A</strain>
    </source>
</reference>
<dbReference type="InParanoid" id="A0A0C3DNC8"/>